<feature type="domain" description="Aminoacyl-transfer RNA synthetases class-II family profile" evidence="11">
    <location>
        <begin position="169"/>
        <end position="486"/>
    </location>
</feature>
<dbReference type="PANTHER" id="PTHR42918">
    <property type="entry name" value="LYSYL-TRNA SYNTHETASE"/>
    <property type="match status" value="1"/>
</dbReference>
<dbReference type="InterPro" id="IPR002313">
    <property type="entry name" value="Lys-tRNA-ligase_II"/>
</dbReference>
<evidence type="ECO:0000256" key="6">
    <source>
        <dbReference type="ARBA" id="ARBA00022917"/>
    </source>
</evidence>
<sequence length="491" mass="57734">MEDINILIKQRLEKAEELKKDGHNLFKYNFDKKQSIDEIQNKYKDVKQKESGFAKTAGRIMIKRLHGKSGFADLKDESGEIQLYFRKDFVGDEKFSLFKKLDIGDIVGVEGTLFRTKTNELTIVVKKFDLLTKSFRPLPEKFHGLQDKEIRYRQRYVDLIVNDDVKETFKTRSKILSNIRKYMEENNYIEVETPVLQDIYGGANATPFITKHKTLDKDFYLRISLETYLKRLIVGGFEKVFEIGKVFRNEGIDRQHNPEFTLMEYYAAYNDLFDMMNYTEGMIKYLVKTIGFDSGIIEYDEREIDLSGDWERLSMKKAIEKYADIKIDDKENDKLKNIILREDEKAELDNSSRGELIYRIFELLVEDNLINPTFIIDFPIEVSPLAKKKRDAQKGDFVERFELFMNGWEIANAFSELNDPHDQRERFQKQEKKFVEGNEEAQRMDEDFIRSLEYGMPPTGGVGIGIDRLVMLFTNSKSIKDVIFFPHLKDK</sequence>
<dbReference type="NCBIfam" id="NF001756">
    <property type="entry name" value="PRK00484.1"/>
    <property type="match status" value="1"/>
</dbReference>
<reference evidence="12" key="1">
    <citation type="submission" date="2019-08" db="EMBL/GenBank/DDBJ databases">
        <title>Genomic characterization of a novel candidate phylum (ARYD3) from a high temperature, high salinity tertiary oil reservoir in north central Oklahoma, USA.</title>
        <authorList>
            <person name="Youssef N.H."/>
            <person name="Yadav A."/>
            <person name="Elshahed M.S."/>
        </authorList>
    </citation>
    <scope>NUCLEOTIDE SEQUENCE [LARGE SCALE GENOMIC DNA]</scope>
    <source>
        <strain evidence="12">ARYD3</strain>
    </source>
</reference>
<dbReference type="GO" id="GO:0004824">
    <property type="term" value="F:lysine-tRNA ligase activity"/>
    <property type="evidence" value="ECO:0007669"/>
    <property type="project" value="UniProtKB-UniRule"/>
</dbReference>
<dbReference type="NCBIfam" id="TIGR00499">
    <property type="entry name" value="lysS_bact"/>
    <property type="match status" value="1"/>
</dbReference>
<dbReference type="GO" id="GO:0006430">
    <property type="term" value="P:lysyl-tRNA aminoacylation"/>
    <property type="evidence" value="ECO:0007669"/>
    <property type="project" value="UniProtKB-UniRule"/>
</dbReference>
<dbReference type="Proteomes" id="UP000324143">
    <property type="component" value="Unassembled WGS sequence"/>
</dbReference>
<dbReference type="Gene3D" id="3.30.930.10">
    <property type="entry name" value="Bira Bifunctional Protein, Domain 2"/>
    <property type="match status" value="1"/>
</dbReference>
<keyword evidence="2 9" id="KW-0436">Ligase</keyword>
<proteinExistence type="inferred from homology"/>
<keyword evidence="3 9" id="KW-0479">Metal-binding</keyword>
<dbReference type="GO" id="GO:0005829">
    <property type="term" value="C:cytosol"/>
    <property type="evidence" value="ECO:0007669"/>
    <property type="project" value="TreeGrafter"/>
</dbReference>
<dbReference type="GO" id="GO:0000049">
    <property type="term" value="F:tRNA binding"/>
    <property type="evidence" value="ECO:0007669"/>
    <property type="project" value="TreeGrafter"/>
</dbReference>
<dbReference type="InterPro" id="IPR018149">
    <property type="entry name" value="Lys-tRNA-synth_II_C"/>
</dbReference>
<comment type="subunit">
    <text evidence="9">Homodimer.</text>
</comment>
<evidence type="ECO:0000313" key="12">
    <source>
        <dbReference type="EMBL" id="TYB31869.1"/>
    </source>
</evidence>
<dbReference type="Pfam" id="PF01336">
    <property type="entry name" value="tRNA_anti-codon"/>
    <property type="match status" value="1"/>
</dbReference>
<accession>A0A5D0MMQ4</accession>
<dbReference type="FunFam" id="2.40.50.140:FF:000024">
    <property type="entry name" value="Lysine--tRNA ligase"/>
    <property type="match status" value="1"/>
</dbReference>
<comment type="cofactor">
    <cofactor evidence="9 10">
        <name>Mg(2+)</name>
        <dbReference type="ChEBI" id="CHEBI:18420"/>
    </cofactor>
    <text evidence="9 10">Binds 3 Mg(2+) ions per subunit.</text>
</comment>
<dbReference type="CDD" id="cd00775">
    <property type="entry name" value="LysRS_core"/>
    <property type="match status" value="1"/>
</dbReference>
<comment type="caution">
    <text evidence="12">The sequence shown here is derived from an EMBL/GenBank/DDBJ whole genome shotgun (WGS) entry which is preliminary data.</text>
</comment>
<dbReference type="AlphaFoldDB" id="A0A5D0MMQ4"/>
<dbReference type="PROSITE" id="PS50862">
    <property type="entry name" value="AA_TRNA_LIGASE_II"/>
    <property type="match status" value="1"/>
</dbReference>
<evidence type="ECO:0000259" key="11">
    <source>
        <dbReference type="PROSITE" id="PS50862"/>
    </source>
</evidence>
<feature type="binding site" evidence="9">
    <location>
        <position position="409"/>
    </location>
    <ligand>
        <name>Mg(2+)</name>
        <dbReference type="ChEBI" id="CHEBI:18420"/>
        <label>1</label>
    </ligand>
</feature>
<dbReference type="PANTHER" id="PTHR42918:SF15">
    <property type="entry name" value="LYSINE--TRNA LIGASE, CHLOROPLASTIC_MITOCHONDRIAL"/>
    <property type="match status" value="1"/>
</dbReference>
<evidence type="ECO:0000256" key="4">
    <source>
        <dbReference type="ARBA" id="ARBA00022741"/>
    </source>
</evidence>
<evidence type="ECO:0000256" key="10">
    <source>
        <dbReference type="RuleBase" id="RU000336"/>
    </source>
</evidence>
<comment type="similarity">
    <text evidence="1 9">Belongs to the class-II aminoacyl-tRNA synthetase family.</text>
</comment>
<dbReference type="EMBL" id="VSIX01000026">
    <property type="protein sequence ID" value="TYB31869.1"/>
    <property type="molecule type" value="Genomic_DNA"/>
</dbReference>
<comment type="catalytic activity">
    <reaction evidence="8 9 10">
        <text>tRNA(Lys) + L-lysine + ATP = L-lysyl-tRNA(Lys) + AMP + diphosphate</text>
        <dbReference type="Rhea" id="RHEA:20792"/>
        <dbReference type="Rhea" id="RHEA-COMP:9696"/>
        <dbReference type="Rhea" id="RHEA-COMP:9697"/>
        <dbReference type="ChEBI" id="CHEBI:30616"/>
        <dbReference type="ChEBI" id="CHEBI:32551"/>
        <dbReference type="ChEBI" id="CHEBI:33019"/>
        <dbReference type="ChEBI" id="CHEBI:78442"/>
        <dbReference type="ChEBI" id="CHEBI:78529"/>
        <dbReference type="ChEBI" id="CHEBI:456215"/>
        <dbReference type="EC" id="6.1.1.6"/>
    </reaction>
</comment>
<evidence type="ECO:0000256" key="3">
    <source>
        <dbReference type="ARBA" id="ARBA00022723"/>
    </source>
</evidence>
<dbReference type="CDD" id="cd04322">
    <property type="entry name" value="LysRS_N"/>
    <property type="match status" value="1"/>
</dbReference>
<keyword evidence="6 9" id="KW-0648">Protein biosynthesis</keyword>
<dbReference type="Pfam" id="PF00152">
    <property type="entry name" value="tRNA-synt_2"/>
    <property type="match status" value="1"/>
</dbReference>
<feature type="binding site" evidence="9">
    <location>
        <position position="409"/>
    </location>
    <ligand>
        <name>Mg(2+)</name>
        <dbReference type="ChEBI" id="CHEBI:18420"/>
        <label>2</label>
    </ligand>
</feature>
<dbReference type="InterPro" id="IPR044136">
    <property type="entry name" value="Lys-tRNA-ligase_II_N"/>
</dbReference>
<organism evidence="12 13">
    <name type="scientific">Candidatus Mcinerneyibacterium aminivorans</name>
    <dbReference type="NCBI Taxonomy" id="2703815"/>
    <lineage>
        <taxon>Bacteria</taxon>
        <taxon>Candidatus Macinerneyibacteriota</taxon>
        <taxon>Candidatus Mcinerneyibacteria</taxon>
        <taxon>Candidatus Mcinerneyibacteriales</taxon>
        <taxon>Candidatus Mcinerneyibacteriaceae</taxon>
        <taxon>Candidatus Mcinerneyibacterium</taxon>
    </lineage>
</organism>
<dbReference type="InterPro" id="IPR004364">
    <property type="entry name" value="Aa-tRNA-synt_II"/>
</dbReference>
<dbReference type="GO" id="GO:0000287">
    <property type="term" value="F:magnesium ion binding"/>
    <property type="evidence" value="ECO:0007669"/>
    <property type="project" value="UniProtKB-UniRule"/>
</dbReference>
<evidence type="ECO:0000256" key="2">
    <source>
        <dbReference type="ARBA" id="ARBA00022598"/>
    </source>
</evidence>
<evidence type="ECO:0000256" key="9">
    <source>
        <dbReference type="HAMAP-Rule" id="MF_00252"/>
    </source>
</evidence>
<keyword evidence="9" id="KW-0963">Cytoplasm</keyword>
<keyword evidence="5 9" id="KW-0067">ATP-binding</keyword>
<keyword evidence="13" id="KW-1185">Reference proteome</keyword>
<name>A0A5D0MMQ4_9BACT</name>
<dbReference type="InterPro" id="IPR006195">
    <property type="entry name" value="aa-tRNA-synth_II"/>
</dbReference>
<keyword evidence="4 9" id="KW-0547">Nucleotide-binding</keyword>
<dbReference type="InterPro" id="IPR045864">
    <property type="entry name" value="aa-tRNA-synth_II/BPL/LPL"/>
</dbReference>
<evidence type="ECO:0000256" key="8">
    <source>
        <dbReference type="ARBA" id="ARBA00048573"/>
    </source>
</evidence>
<dbReference type="Gene3D" id="2.40.50.140">
    <property type="entry name" value="Nucleic acid-binding proteins"/>
    <property type="match status" value="1"/>
</dbReference>
<protein>
    <recommendedName>
        <fullName evidence="9">Lysine--tRNA ligase</fullName>
        <ecNumber evidence="9">6.1.1.6</ecNumber>
    </recommendedName>
    <alternativeName>
        <fullName evidence="9">Lysyl-tRNA synthetase</fullName>
        <shortName evidence="9">LysRS</shortName>
    </alternativeName>
</protein>
<gene>
    <name evidence="9 12" type="primary">lysS</name>
    <name evidence="12" type="ORF">FXF47_02020</name>
</gene>
<evidence type="ECO:0000256" key="7">
    <source>
        <dbReference type="ARBA" id="ARBA00023146"/>
    </source>
</evidence>
<dbReference type="InterPro" id="IPR012340">
    <property type="entry name" value="NA-bd_OB-fold"/>
</dbReference>
<dbReference type="SUPFAM" id="SSF55681">
    <property type="entry name" value="Class II aaRS and biotin synthetases"/>
    <property type="match status" value="1"/>
</dbReference>
<keyword evidence="9 10" id="KW-0460">Magnesium</keyword>
<dbReference type="GO" id="GO:0005524">
    <property type="term" value="F:ATP binding"/>
    <property type="evidence" value="ECO:0007669"/>
    <property type="project" value="UniProtKB-UniRule"/>
</dbReference>
<dbReference type="SUPFAM" id="SSF50249">
    <property type="entry name" value="Nucleic acid-binding proteins"/>
    <property type="match status" value="1"/>
</dbReference>
<keyword evidence="7 9" id="KW-0030">Aminoacyl-tRNA synthetase</keyword>
<dbReference type="HAMAP" id="MF_00252">
    <property type="entry name" value="Lys_tRNA_synth_class2"/>
    <property type="match status" value="1"/>
</dbReference>
<feature type="binding site" evidence="9">
    <location>
        <position position="402"/>
    </location>
    <ligand>
        <name>Mg(2+)</name>
        <dbReference type="ChEBI" id="CHEBI:18420"/>
        <label>1</label>
    </ligand>
</feature>
<dbReference type="EC" id="6.1.1.6" evidence="9"/>
<dbReference type="PRINTS" id="PR00982">
    <property type="entry name" value="TRNASYNTHLYS"/>
</dbReference>
<comment type="subcellular location">
    <subcellularLocation>
        <location evidence="9">Cytoplasm</location>
    </subcellularLocation>
</comment>
<dbReference type="InterPro" id="IPR004365">
    <property type="entry name" value="NA-bd_OB_tRNA"/>
</dbReference>
<evidence type="ECO:0000313" key="13">
    <source>
        <dbReference type="Proteomes" id="UP000324143"/>
    </source>
</evidence>
<evidence type="ECO:0000256" key="1">
    <source>
        <dbReference type="ARBA" id="ARBA00008226"/>
    </source>
</evidence>
<evidence type="ECO:0000256" key="5">
    <source>
        <dbReference type="ARBA" id="ARBA00022840"/>
    </source>
</evidence>